<feature type="region of interest" description="Disordered" evidence="1">
    <location>
        <begin position="691"/>
        <end position="716"/>
    </location>
</feature>
<protein>
    <submittedName>
        <fullName evidence="3">Uncharacterized protein</fullName>
    </submittedName>
</protein>
<evidence type="ECO:0000313" key="4">
    <source>
        <dbReference type="Proteomes" id="UP001516400"/>
    </source>
</evidence>
<feature type="compositionally biased region" description="Basic and acidic residues" evidence="1">
    <location>
        <begin position="925"/>
        <end position="940"/>
    </location>
</feature>
<dbReference type="EMBL" id="JABFTP020000001">
    <property type="protein sequence ID" value="KAL3266858.1"/>
    <property type="molecule type" value="Genomic_DNA"/>
</dbReference>
<feature type="signal peptide" evidence="2">
    <location>
        <begin position="1"/>
        <end position="18"/>
    </location>
</feature>
<reference evidence="3 4" key="1">
    <citation type="journal article" date="2021" name="BMC Biol.">
        <title>Horizontally acquired antibacterial genes associated with adaptive radiation of ladybird beetles.</title>
        <authorList>
            <person name="Li H.S."/>
            <person name="Tang X.F."/>
            <person name="Huang Y.H."/>
            <person name="Xu Z.Y."/>
            <person name="Chen M.L."/>
            <person name="Du X.Y."/>
            <person name="Qiu B.Y."/>
            <person name="Chen P.T."/>
            <person name="Zhang W."/>
            <person name="Slipinski A."/>
            <person name="Escalona H.E."/>
            <person name="Waterhouse R.M."/>
            <person name="Zwick A."/>
            <person name="Pang H."/>
        </authorList>
    </citation>
    <scope>NUCLEOTIDE SEQUENCE [LARGE SCALE GENOMIC DNA]</scope>
    <source>
        <strain evidence="3">SYSU2018</strain>
    </source>
</reference>
<evidence type="ECO:0000256" key="1">
    <source>
        <dbReference type="SAM" id="MobiDB-lite"/>
    </source>
</evidence>
<feature type="region of interest" description="Disordered" evidence="1">
    <location>
        <begin position="45"/>
        <end position="81"/>
    </location>
</feature>
<feature type="compositionally biased region" description="Polar residues" evidence="1">
    <location>
        <begin position="701"/>
        <end position="716"/>
    </location>
</feature>
<feature type="region of interest" description="Disordered" evidence="1">
    <location>
        <begin position="914"/>
        <end position="940"/>
    </location>
</feature>
<evidence type="ECO:0000313" key="3">
    <source>
        <dbReference type="EMBL" id="KAL3266858.1"/>
    </source>
</evidence>
<keyword evidence="2" id="KW-0732">Signal</keyword>
<comment type="caution">
    <text evidence="3">The sequence shown here is derived from an EMBL/GenBank/DDBJ whole genome shotgun (WGS) entry which is preliminary data.</text>
</comment>
<feature type="compositionally biased region" description="Polar residues" evidence="1">
    <location>
        <begin position="49"/>
        <end position="62"/>
    </location>
</feature>
<dbReference type="Proteomes" id="UP001516400">
    <property type="component" value="Unassembled WGS sequence"/>
</dbReference>
<feature type="chain" id="PRO_5044882338" evidence="2">
    <location>
        <begin position="19"/>
        <end position="940"/>
    </location>
</feature>
<evidence type="ECO:0000256" key="2">
    <source>
        <dbReference type="SAM" id="SignalP"/>
    </source>
</evidence>
<sequence length="940" mass="106312">MFFTRLLYLSLTIVLVFCTEKRGREVHRLVGGHLRIINPGVEDAELLEGNSSGTKDQNSKNGGETKDDTRGEEEKKTLSQQVADGKYGLIQREIFKKPLKQPGIISYDPNPEIPKDTIHNLGGLSKEEIWLAENHLLVLKGGNYPKHDDKLDNTAPTWPAIDNYTAPKRPVKIPTNPKIPPPFPVQLTKDGPLQILGTNSSRTLDGPPPIYAVPPDEGGYVPGTGPFFPQYPDQTNPPPRGTPNQNSPNAPGEGQRGPPFPQVLNGTLPPFFAHLPPGAVAVPAPLPPSINDFDEDDPSIYYPPPYTFFYPSKDNSSLVPAGPLVPGIILPPPPDFFAPLEPPSTKKPVKSVSIISKRPKIQKTTEQSPQVHPTTTPIPPTSVINITLRKPIKVVPNNPTDINNELKPVIITTPVTKVYKSLATRPYSSKTRVQPSRHQTKRPSVTILKPVKPIESHRTYYSQDSHNGKPFSVYGPPNTTAAPKITISSTRVPLKQYYSTSEDINSNIVTDLPERSTVKPAQYYYYEEEPQTNSITTPQPNKIVQNFFNLPDEYYEAPKQVRPPDTQYIYVTSKPFSTPKPKYNLVQHTEKPNSFSLNLAKLKNQIKYYTSPRPSFRQIHSPKPVYQYSFQAANYESQQQNNFRPSQPERPSDDEERFRPMPKYSVQIQSAIEIPTIQPPSRNPIYFKQSFRTTTERPSESQRYYTTSKPNNYQESTFKKGRNLQKSNPNSQYSFEAAPVNQDYRGFYIQPESNYYDNANNHHEYPMFGQRLQSHTTPVPNVRYPSRSPNVVYITANSNSQPQQKPVYLGDDTLVNYINPRPNINPDAEFIPVNTPHRINYPKVTKHVPRPIQQYNADLQHQNYNARRPAQIVNAIPVNIQDENTKKGSFISYSLPGDNGAHFYFLTPQLAQSRDQGAGYYYSQADRDRKRRNSESENKR</sequence>
<proteinExistence type="predicted"/>
<organism evidence="3 4">
    <name type="scientific">Cryptolaemus montrouzieri</name>
    <dbReference type="NCBI Taxonomy" id="559131"/>
    <lineage>
        <taxon>Eukaryota</taxon>
        <taxon>Metazoa</taxon>
        <taxon>Ecdysozoa</taxon>
        <taxon>Arthropoda</taxon>
        <taxon>Hexapoda</taxon>
        <taxon>Insecta</taxon>
        <taxon>Pterygota</taxon>
        <taxon>Neoptera</taxon>
        <taxon>Endopterygota</taxon>
        <taxon>Coleoptera</taxon>
        <taxon>Polyphaga</taxon>
        <taxon>Cucujiformia</taxon>
        <taxon>Coccinelloidea</taxon>
        <taxon>Coccinellidae</taxon>
        <taxon>Scymninae</taxon>
        <taxon>Scymnini</taxon>
        <taxon>Cryptolaemus</taxon>
    </lineage>
</organism>
<dbReference type="AlphaFoldDB" id="A0ABD2MKH9"/>
<keyword evidence="4" id="KW-1185">Reference proteome</keyword>
<feature type="compositionally biased region" description="Polar residues" evidence="1">
    <location>
        <begin position="362"/>
        <end position="372"/>
    </location>
</feature>
<gene>
    <name evidence="3" type="ORF">HHI36_011010</name>
</gene>
<feature type="compositionally biased region" description="Basic and acidic residues" evidence="1">
    <location>
        <begin position="63"/>
        <end position="77"/>
    </location>
</feature>
<feature type="region of interest" description="Disordered" evidence="1">
    <location>
        <begin position="637"/>
        <end position="658"/>
    </location>
</feature>
<name>A0ABD2MKH9_9CUCU</name>
<feature type="region of interest" description="Disordered" evidence="1">
    <location>
        <begin position="214"/>
        <end position="267"/>
    </location>
</feature>
<feature type="region of interest" description="Disordered" evidence="1">
    <location>
        <begin position="359"/>
        <end position="382"/>
    </location>
</feature>
<accession>A0ABD2MKH9</accession>